<proteinExistence type="predicted"/>
<dbReference type="EMBL" id="NJAJ01000027">
    <property type="protein sequence ID" value="PHM64557.1"/>
    <property type="molecule type" value="Genomic_DNA"/>
</dbReference>
<dbReference type="AlphaFoldDB" id="A0A2D0KMT2"/>
<name>A0A2D0KMT2_9GAMM</name>
<sequence>MLRAGSGNEFSNAFMELEMSEHNRFWNSVNSQEITYIPNTTGNRYPRLRLHFIDSQLFDLQYCTAPGSNNERTLYSNYAGRPGHPGVWNPLFQVISSTNPHYDNISAAVESVRRFWT</sequence>
<keyword evidence="2" id="KW-1185">Reference proteome</keyword>
<evidence type="ECO:0000313" key="2">
    <source>
        <dbReference type="Proteomes" id="UP000222366"/>
    </source>
</evidence>
<gene>
    <name evidence="1" type="ORF">Xsto_02831</name>
</gene>
<accession>A0A2D0KMT2</accession>
<reference evidence="1 2" key="1">
    <citation type="journal article" date="2017" name="Nat. Microbiol.">
        <title>Natural product diversity associated with the nematode symbionts Photorhabdus and Xenorhabdus.</title>
        <authorList>
            <person name="Tobias N.J."/>
            <person name="Wolff H."/>
            <person name="Djahanschiri B."/>
            <person name="Grundmann F."/>
            <person name="Kronenwerth M."/>
            <person name="Shi Y.M."/>
            <person name="Simonyi S."/>
            <person name="Grun P."/>
            <person name="Shapiro-Ilan D."/>
            <person name="Pidot S.J."/>
            <person name="Stinear T.P."/>
            <person name="Ebersberger I."/>
            <person name="Bode H.B."/>
        </authorList>
    </citation>
    <scope>NUCLEOTIDE SEQUENCE [LARGE SCALE GENOMIC DNA]</scope>
    <source>
        <strain evidence="1 2">DSM 17904</strain>
    </source>
</reference>
<evidence type="ECO:0000313" key="1">
    <source>
        <dbReference type="EMBL" id="PHM64557.1"/>
    </source>
</evidence>
<comment type="caution">
    <text evidence="1">The sequence shown here is derived from an EMBL/GenBank/DDBJ whole genome shotgun (WGS) entry which is preliminary data.</text>
</comment>
<dbReference type="Proteomes" id="UP000222366">
    <property type="component" value="Unassembled WGS sequence"/>
</dbReference>
<protein>
    <submittedName>
        <fullName evidence="1">Uncharacterized protein</fullName>
    </submittedName>
</protein>
<organism evidence="1 2">
    <name type="scientific">Xenorhabdus stockiae</name>
    <dbReference type="NCBI Taxonomy" id="351614"/>
    <lineage>
        <taxon>Bacteria</taxon>
        <taxon>Pseudomonadati</taxon>
        <taxon>Pseudomonadota</taxon>
        <taxon>Gammaproteobacteria</taxon>
        <taxon>Enterobacterales</taxon>
        <taxon>Morganellaceae</taxon>
        <taxon>Xenorhabdus</taxon>
    </lineage>
</organism>